<evidence type="ECO:0000256" key="2">
    <source>
        <dbReference type="ARBA" id="ARBA00022630"/>
    </source>
</evidence>
<evidence type="ECO:0000256" key="1">
    <source>
        <dbReference type="ARBA" id="ARBA00005990"/>
    </source>
</evidence>
<evidence type="ECO:0000259" key="5">
    <source>
        <dbReference type="Pfam" id="PF03358"/>
    </source>
</evidence>
<dbReference type="RefSeq" id="WP_012559764.1">
    <property type="nucleotide sequence ID" value="NC_011370.1"/>
</dbReference>
<feature type="domain" description="NADPH-dependent FMN reductase-like" evidence="5">
    <location>
        <begin position="5"/>
        <end position="148"/>
    </location>
</feature>
<organism evidence="6 7">
    <name type="scientific">Rhizobium leguminosarum bv. trifolii (strain WSM2304)</name>
    <dbReference type="NCBI Taxonomy" id="395492"/>
    <lineage>
        <taxon>Bacteria</taxon>
        <taxon>Pseudomonadati</taxon>
        <taxon>Pseudomonadota</taxon>
        <taxon>Alphaproteobacteria</taxon>
        <taxon>Hyphomicrobiales</taxon>
        <taxon>Rhizobiaceae</taxon>
        <taxon>Rhizobium/Agrobacterium group</taxon>
        <taxon>Rhizobium</taxon>
    </lineage>
</organism>
<protein>
    <submittedName>
        <fullName evidence="6">NADPH-dependent FMN reductase</fullName>
    </submittedName>
</protein>
<dbReference type="Gene3D" id="3.40.50.360">
    <property type="match status" value="1"/>
</dbReference>
<dbReference type="GO" id="GO:0016491">
    <property type="term" value="F:oxidoreductase activity"/>
    <property type="evidence" value="ECO:0007669"/>
    <property type="project" value="UniProtKB-KW"/>
</dbReference>
<dbReference type="InterPro" id="IPR029039">
    <property type="entry name" value="Flavoprotein-like_sf"/>
</dbReference>
<reference evidence="6 7" key="1">
    <citation type="journal article" date="2010" name="Stand. Genomic Sci.">
        <title>Complete genome sequence of Rhizobium leguminosarum bv trifolii strain WSM2304, an effective microsymbiont of the South American clover Trifolium polymorphum.</title>
        <authorList>
            <person name="Reeve W."/>
            <person name="O'Hara G."/>
            <person name="Chain P."/>
            <person name="Ardley J."/>
            <person name="Brau L."/>
            <person name="Nandesena K."/>
            <person name="Tiwari R."/>
            <person name="Malfatti S."/>
            <person name="Kiss H."/>
            <person name="Lapidus A."/>
            <person name="Copeland A."/>
            <person name="Nolan M."/>
            <person name="Land M."/>
            <person name="Ivanova N."/>
            <person name="Mavromatis K."/>
            <person name="Markowitz V."/>
            <person name="Kyrpides N."/>
            <person name="Melino V."/>
            <person name="Denton M."/>
            <person name="Yates R."/>
            <person name="Howieson J."/>
        </authorList>
    </citation>
    <scope>NUCLEOTIDE SEQUENCE [LARGE SCALE GENOMIC DNA]</scope>
    <source>
        <strain evidence="6 7">WSM2304</strain>
    </source>
</reference>
<proteinExistence type="inferred from homology"/>
<keyword evidence="2" id="KW-0285">Flavoprotein</keyword>
<keyword evidence="7" id="KW-1185">Reference proteome</keyword>
<dbReference type="PANTHER" id="PTHR43408">
    <property type="entry name" value="FMN REDUCTASE (NADPH)"/>
    <property type="match status" value="1"/>
</dbReference>
<dbReference type="AlphaFoldDB" id="A0ABF7QZQ9"/>
<keyword evidence="4" id="KW-0560">Oxidoreductase</keyword>
<gene>
    <name evidence="6" type="ordered locus">Rleg2_6110</name>
</gene>
<dbReference type="InterPro" id="IPR051814">
    <property type="entry name" value="NAD(P)H-dep_FMN_reductase"/>
</dbReference>
<dbReference type="SUPFAM" id="SSF52218">
    <property type="entry name" value="Flavoproteins"/>
    <property type="match status" value="1"/>
</dbReference>
<keyword evidence="3" id="KW-0288">FMN</keyword>
<evidence type="ECO:0000313" key="6">
    <source>
        <dbReference type="EMBL" id="ACI59497.1"/>
    </source>
</evidence>
<keyword evidence="6" id="KW-0614">Plasmid</keyword>
<dbReference type="PANTHER" id="PTHR43408:SF2">
    <property type="entry name" value="FMN REDUCTASE (NADPH)"/>
    <property type="match status" value="1"/>
</dbReference>
<sequence>MSNLIVGMSGNFSRPSKTRTLVTTVVEETAQQLGRQSVVYDLVDAAAGLAQATSSTSDDPQLQRMWQDVIGCDVLVVGSPVYKASYSGLLKHFFDLIDMNALKGKPVAVVATARAPQHALMIEHQFKPLFGFFGARVAANSIFATDEAFLENGKLSDRTELLAKEVARDLVALAGT</sequence>
<dbReference type="EMBL" id="CP001195">
    <property type="protein sequence ID" value="ACI59497.1"/>
    <property type="molecule type" value="Genomic_DNA"/>
</dbReference>
<evidence type="ECO:0000256" key="4">
    <source>
        <dbReference type="ARBA" id="ARBA00023002"/>
    </source>
</evidence>
<geneLocation type="plasmid" evidence="6 7">
    <name>pRLG203</name>
</geneLocation>
<name>A0ABF7QZQ9_RHILW</name>
<dbReference type="Proteomes" id="UP000008330">
    <property type="component" value="Plasmid pRLG203"/>
</dbReference>
<evidence type="ECO:0000256" key="3">
    <source>
        <dbReference type="ARBA" id="ARBA00022643"/>
    </source>
</evidence>
<dbReference type="Pfam" id="PF03358">
    <property type="entry name" value="FMN_red"/>
    <property type="match status" value="1"/>
</dbReference>
<evidence type="ECO:0000313" key="7">
    <source>
        <dbReference type="Proteomes" id="UP000008330"/>
    </source>
</evidence>
<dbReference type="InterPro" id="IPR005025">
    <property type="entry name" value="FMN_Rdtase-like_dom"/>
</dbReference>
<comment type="similarity">
    <text evidence="1">Belongs to the SsuE family.</text>
</comment>
<dbReference type="KEGG" id="rlt:Rleg2_6110"/>
<accession>A0ABF7QZQ9</accession>